<evidence type="ECO:0000313" key="2">
    <source>
        <dbReference type="EMBL" id="TVO79036.1"/>
    </source>
</evidence>
<dbReference type="InterPro" id="IPR008984">
    <property type="entry name" value="SMAD_FHA_dom_sf"/>
</dbReference>
<organism evidence="2 3">
    <name type="scientific">Sedimenticola selenatireducens</name>
    <dbReference type="NCBI Taxonomy" id="191960"/>
    <lineage>
        <taxon>Bacteria</taxon>
        <taxon>Pseudomonadati</taxon>
        <taxon>Pseudomonadota</taxon>
        <taxon>Gammaproteobacteria</taxon>
        <taxon>Chromatiales</taxon>
        <taxon>Sedimenticolaceae</taxon>
        <taxon>Sedimenticola</taxon>
    </lineage>
</organism>
<dbReference type="Proteomes" id="UP000316649">
    <property type="component" value="Unassembled WGS sequence"/>
</dbReference>
<dbReference type="OrthoDB" id="151099at2"/>
<evidence type="ECO:0000313" key="3">
    <source>
        <dbReference type="Proteomes" id="UP000316649"/>
    </source>
</evidence>
<reference evidence="2 3" key="1">
    <citation type="submission" date="2019-07" db="EMBL/GenBank/DDBJ databases">
        <title>The pathways for chlorine oxyanion respiration interact through the shared metabolite chlorate.</title>
        <authorList>
            <person name="Barnum T.P."/>
            <person name="Cheng Y."/>
            <person name="Hill K.A."/>
            <person name="Lucas L.N."/>
            <person name="Carlson H.K."/>
            <person name="Coates J.D."/>
        </authorList>
    </citation>
    <scope>NUCLEOTIDE SEQUENCE [LARGE SCALE GENOMIC DNA]</scope>
    <source>
        <strain evidence="2 3">BK-1</strain>
    </source>
</reference>
<dbReference type="CDD" id="cd00060">
    <property type="entry name" value="FHA"/>
    <property type="match status" value="2"/>
</dbReference>
<gene>
    <name evidence="2" type="ORF">FHP88_00285</name>
</gene>
<feature type="domain" description="FHA" evidence="1">
    <location>
        <begin position="23"/>
        <end position="71"/>
    </location>
</feature>
<name>A0A558E1E7_9GAMM</name>
<sequence>MPKLTLCFKGRFIGLHNLTETTATIGRAPDAEVHIESLAIAERHAIIKQVKERCLITPIADHKTWINRRLIDGPTQLKHGDIVKVGKHELFYSESATDLNRPVNDNVEHIHRHQKLSPASCQSLDQLVNSLNTLPSGTIQIISGSHLGKIIPLQRGLTRLGLTGNECAVIAHRNDGYYISHLEGDTPPKVNNRSIGNHTVRLQEGVEITLGNTKMRFHEEIAHSAAI</sequence>
<dbReference type="PROSITE" id="PS50006">
    <property type="entry name" value="FHA_DOMAIN"/>
    <property type="match status" value="1"/>
</dbReference>
<dbReference type="RefSeq" id="WP_144356993.1">
    <property type="nucleotide sequence ID" value="NZ_VMNH01000001.1"/>
</dbReference>
<proteinExistence type="predicted"/>
<protein>
    <submittedName>
        <fullName evidence="2">FHA domain-containing protein</fullName>
    </submittedName>
</protein>
<dbReference type="InterPro" id="IPR000253">
    <property type="entry name" value="FHA_dom"/>
</dbReference>
<evidence type="ECO:0000259" key="1">
    <source>
        <dbReference type="PROSITE" id="PS50006"/>
    </source>
</evidence>
<dbReference type="AlphaFoldDB" id="A0A558E1E7"/>
<dbReference type="Pfam" id="PF00498">
    <property type="entry name" value="FHA"/>
    <property type="match status" value="1"/>
</dbReference>
<dbReference type="Gene3D" id="2.60.200.20">
    <property type="match status" value="1"/>
</dbReference>
<dbReference type="EMBL" id="VMNH01000001">
    <property type="protein sequence ID" value="TVO79036.1"/>
    <property type="molecule type" value="Genomic_DNA"/>
</dbReference>
<dbReference type="SMART" id="SM00240">
    <property type="entry name" value="FHA"/>
    <property type="match status" value="1"/>
</dbReference>
<accession>A0A558E1E7</accession>
<comment type="caution">
    <text evidence="2">The sequence shown here is derived from an EMBL/GenBank/DDBJ whole genome shotgun (WGS) entry which is preliminary data.</text>
</comment>
<dbReference type="SUPFAM" id="SSF49879">
    <property type="entry name" value="SMAD/FHA domain"/>
    <property type="match status" value="2"/>
</dbReference>
<keyword evidence="3" id="KW-1185">Reference proteome</keyword>